<protein>
    <submittedName>
        <fullName evidence="1">Uncharacterized protein</fullName>
    </submittedName>
</protein>
<dbReference type="Proteomes" id="UP000036780">
    <property type="component" value="Unassembled WGS sequence"/>
</dbReference>
<accession>A0A0L0QTN3</accession>
<evidence type="ECO:0000313" key="2">
    <source>
        <dbReference type="Proteomes" id="UP000036780"/>
    </source>
</evidence>
<sequence length="214" mass="24709">MKFFNKDLVLINKGVMGLVTLVANCNHWIGFHIVNGLLEQGLEVEGLVNDKKDDGLTLFFGRNSNFSFFIDKKNNPYDQIIRVGTMNINANLSSGLFMTLAHPSTVNHLTSSNELYIELPLLFGEWMPMTESGMYFQGEFISFSSDNFNQHATYIQDFVARFINWLSTTDLHHINRTVKKINLDKLVGIQDNRPKEDKVKQVIQHYQNYRLRND</sequence>
<proteinExistence type="predicted"/>
<comment type="caution">
    <text evidence="1">The sequence shown here is derived from an EMBL/GenBank/DDBJ whole genome shotgun (WGS) entry which is preliminary data.</text>
</comment>
<dbReference type="RefSeq" id="WP_050350299.1">
    <property type="nucleotide sequence ID" value="NZ_BOSN01000005.1"/>
</dbReference>
<dbReference type="PATRIC" id="fig|1473.5.peg.3804"/>
<name>A0A0L0QTN3_VIRPA</name>
<gene>
    <name evidence="1" type="ORF">AFK71_04215</name>
</gene>
<dbReference type="OrthoDB" id="2971044at2"/>
<keyword evidence="2" id="KW-1185">Reference proteome</keyword>
<dbReference type="EMBL" id="LGTO01000004">
    <property type="protein sequence ID" value="KNE22015.1"/>
    <property type="molecule type" value="Genomic_DNA"/>
</dbReference>
<dbReference type="AlphaFoldDB" id="A0A0L0QTN3"/>
<organism evidence="1 2">
    <name type="scientific">Virgibacillus pantothenticus</name>
    <dbReference type="NCBI Taxonomy" id="1473"/>
    <lineage>
        <taxon>Bacteria</taxon>
        <taxon>Bacillati</taxon>
        <taxon>Bacillota</taxon>
        <taxon>Bacilli</taxon>
        <taxon>Bacillales</taxon>
        <taxon>Bacillaceae</taxon>
        <taxon>Virgibacillus</taxon>
    </lineage>
</organism>
<dbReference type="GeneID" id="66869761"/>
<reference evidence="2" key="1">
    <citation type="submission" date="2015-07" db="EMBL/GenBank/DDBJ databases">
        <title>Fjat-10053 dsm26.</title>
        <authorList>
            <person name="Liu B."/>
            <person name="Wang J."/>
            <person name="Zhu Y."/>
            <person name="Liu G."/>
            <person name="Chen Q."/>
            <person name="Chen Z."/>
            <person name="Lan J."/>
            <person name="Che J."/>
            <person name="Ge C."/>
            <person name="Shi H."/>
            <person name="Pan Z."/>
            <person name="Liu X."/>
        </authorList>
    </citation>
    <scope>NUCLEOTIDE SEQUENCE [LARGE SCALE GENOMIC DNA]</scope>
    <source>
        <strain evidence="2">DSM 26</strain>
    </source>
</reference>
<evidence type="ECO:0000313" key="1">
    <source>
        <dbReference type="EMBL" id="KNE22015.1"/>
    </source>
</evidence>